<dbReference type="GO" id="GO:0008168">
    <property type="term" value="F:methyltransferase activity"/>
    <property type="evidence" value="ECO:0007669"/>
    <property type="project" value="UniProtKB-KW"/>
</dbReference>
<dbReference type="GeneID" id="87873998"/>
<dbReference type="PANTHER" id="PTHR43591">
    <property type="entry name" value="METHYLTRANSFERASE"/>
    <property type="match status" value="1"/>
</dbReference>
<accession>A0AAJ0I0Y6</accession>
<dbReference type="RefSeq" id="XP_062689453.1">
    <property type="nucleotide sequence ID" value="XM_062836376.1"/>
</dbReference>
<dbReference type="Pfam" id="PF13489">
    <property type="entry name" value="Methyltransf_23"/>
    <property type="match status" value="1"/>
</dbReference>
<sequence length="442" mass="48596">MASPAKKARTKSPTPAPETSAAARESTPAPALILPTAASRESTPAPATPAVARARESTPVPATPAAARESTPVPATPATAKERTPAPATPAVARGRTPAPATPTAETNAPLPGSHWAEQGLPEEEEDDADSTLGSDVESSTASIGSSILRYRTMNGRTYHSDSITDSEYWGPNDEKQNELLDIFHHAMTILLDGRLYDAPLPKKMENAIDLGTGTGLWAIDFADAFPNCNVIGTDISPIQPSWVPPNIRFEIDDYNKEWTYKPDFFDFIHVRWLSGTVKDWLAFYKDAYRCCKPGGYIEHMDTHGTIHSDDGSIDEKVHALGQWGPIWHEAGKRIGQVLIPAAMMESAMKEAGFVNIVVKDYKVPISPWSEDKKMNDVGLYFYAVMNQDLDGVLQFMFGKVMGWTTEEIGIYIRHLKKEMKDMSIHGYFVFRKVYGQKPVDA</sequence>
<feature type="compositionally biased region" description="Acidic residues" evidence="2">
    <location>
        <begin position="121"/>
        <end position="130"/>
    </location>
</feature>
<organism evidence="3 4">
    <name type="scientific">Neurospora hispaniola</name>
    <dbReference type="NCBI Taxonomy" id="588809"/>
    <lineage>
        <taxon>Eukaryota</taxon>
        <taxon>Fungi</taxon>
        <taxon>Dikarya</taxon>
        <taxon>Ascomycota</taxon>
        <taxon>Pezizomycotina</taxon>
        <taxon>Sordariomycetes</taxon>
        <taxon>Sordariomycetidae</taxon>
        <taxon>Sordariales</taxon>
        <taxon>Sordariaceae</taxon>
        <taxon>Neurospora</taxon>
    </lineage>
</organism>
<evidence type="ECO:0000313" key="3">
    <source>
        <dbReference type="EMBL" id="KAK3486896.1"/>
    </source>
</evidence>
<dbReference type="GO" id="GO:0032259">
    <property type="term" value="P:methylation"/>
    <property type="evidence" value="ECO:0007669"/>
    <property type="project" value="UniProtKB-KW"/>
</dbReference>
<comment type="similarity">
    <text evidence="1">Belongs to the methyltransferase superfamily. LaeA methyltransferase family.</text>
</comment>
<feature type="compositionally biased region" description="Low complexity" evidence="2">
    <location>
        <begin position="85"/>
        <end position="112"/>
    </location>
</feature>
<dbReference type="AlphaFoldDB" id="A0AAJ0I0Y6"/>
<gene>
    <name evidence="3" type="ORF">B0T23DRAFT_365829</name>
</gene>
<dbReference type="SUPFAM" id="SSF53335">
    <property type="entry name" value="S-adenosyl-L-methionine-dependent methyltransferases"/>
    <property type="match status" value="1"/>
</dbReference>
<feature type="compositionally biased region" description="Low complexity" evidence="2">
    <location>
        <begin position="17"/>
        <end position="52"/>
    </location>
</feature>
<proteinExistence type="inferred from homology"/>
<feature type="compositionally biased region" description="Polar residues" evidence="2">
    <location>
        <begin position="132"/>
        <end position="141"/>
    </location>
</feature>
<keyword evidence="4" id="KW-1185">Reference proteome</keyword>
<feature type="region of interest" description="Disordered" evidence="2">
    <location>
        <begin position="1"/>
        <end position="141"/>
    </location>
</feature>
<reference evidence="3 4" key="1">
    <citation type="journal article" date="2023" name="Mol. Phylogenet. Evol.">
        <title>Genome-scale phylogeny and comparative genomics of the fungal order Sordariales.</title>
        <authorList>
            <person name="Hensen N."/>
            <person name="Bonometti L."/>
            <person name="Westerberg I."/>
            <person name="Brannstrom I.O."/>
            <person name="Guillou S."/>
            <person name="Cros-Aarteil S."/>
            <person name="Calhoun S."/>
            <person name="Haridas S."/>
            <person name="Kuo A."/>
            <person name="Mondo S."/>
            <person name="Pangilinan J."/>
            <person name="Riley R."/>
            <person name="LaButti K."/>
            <person name="Andreopoulos B."/>
            <person name="Lipzen A."/>
            <person name="Chen C."/>
            <person name="Yan M."/>
            <person name="Daum C."/>
            <person name="Ng V."/>
            <person name="Clum A."/>
            <person name="Steindorff A."/>
            <person name="Ohm R.A."/>
            <person name="Martin F."/>
            <person name="Silar P."/>
            <person name="Natvig D.O."/>
            <person name="Lalanne C."/>
            <person name="Gautier V."/>
            <person name="Ament-Velasquez S.L."/>
            <person name="Kruys A."/>
            <person name="Hutchinson M.I."/>
            <person name="Powell A.J."/>
            <person name="Barry K."/>
            <person name="Miller A.N."/>
            <person name="Grigoriev I.V."/>
            <person name="Debuchy R."/>
            <person name="Gladieux P."/>
            <person name="Hiltunen Thoren M."/>
            <person name="Johannesson H."/>
        </authorList>
    </citation>
    <scope>NUCLEOTIDE SEQUENCE [LARGE SCALE GENOMIC DNA]</scope>
    <source>
        <strain evidence="3 4">FGSC 10403</strain>
    </source>
</reference>
<protein>
    <submittedName>
        <fullName evidence="3">S-adenosyl-L-methionine-dependent methyltransferase</fullName>
    </submittedName>
</protein>
<dbReference type="Proteomes" id="UP001285908">
    <property type="component" value="Unassembled WGS sequence"/>
</dbReference>
<dbReference type="PANTHER" id="PTHR43591:SF10">
    <property type="entry name" value="ABC TRANSMEMBRANE TYPE-1 DOMAIN-CONTAINING PROTEIN-RELATED"/>
    <property type="match status" value="1"/>
</dbReference>
<keyword evidence="3" id="KW-0489">Methyltransferase</keyword>
<dbReference type="CDD" id="cd02440">
    <property type="entry name" value="AdoMet_MTases"/>
    <property type="match status" value="1"/>
</dbReference>
<evidence type="ECO:0000313" key="4">
    <source>
        <dbReference type="Proteomes" id="UP001285908"/>
    </source>
</evidence>
<keyword evidence="3" id="KW-0808">Transferase</keyword>
<comment type="caution">
    <text evidence="3">The sequence shown here is derived from an EMBL/GenBank/DDBJ whole genome shotgun (WGS) entry which is preliminary data.</text>
</comment>
<name>A0AAJ0I0Y6_9PEZI</name>
<evidence type="ECO:0000256" key="1">
    <source>
        <dbReference type="ARBA" id="ARBA00038158"/>
    </source>
</evidence>
<dbReference type="InterPro" id="IPR029063">
    <property type="entry name" value="SAM-dependent_MTases_sf"/>
</dbReference>
<dbReference type="EMBL" id="JAULSX010000008">
    <property type="protein sequence ID" value="KAK3486896.1"/>
    <property type="molecule type" value="Genomic_DNA"/>
</dbReference>
<feature type="compositionally biased region" description="Basic residues" evidence="2">
    <location>
        <begin position="1"/>
        <end position="10"/>
    </location>
</feature>
<evidence type="ECO:0000256" key="2">
    <source>
        <dbReference type="SAM" id="MobiDB-lite"/>
    </source>
</evidence>
<dbReference type="Gene3D" id="3.40.50.150">
    <property type="entry name" value="Vaccinia Virus protein VP39"/>
    <property type="match status" value="1"/>
</dbReference>